<keyword evidence="4" id="KW-1185">Reference proteome</keyword>
<evidence type="ECO:0000256" key="1">
    <source>
        <dbReference type="ARBA" id="ARBA00006484"/>
    </source>
</evidence>
<gene>
    <name evidence="3" type="ORF">QO011_000254</name>
</gene>
<dbReference type="Proteomes" id="UP001242480">
    <property type="component" value="Unassembled WGS sequence"/>
</dbReference>
<dbReference type="SUPFAM" id="SSF51735">
    <property type="entry name" value="NAD(P)-binding Rossmann-fold domains"/>
    <property type="match status" value="1"/>
</dbReference>
<organism evidence="3 4">
    <name type="scientific">Labrys wisconsinensis</name>
    <dbReference type="NCBI Taxonomy" id="425677"/>
    <lineage>
        <taxon>Bacteria</taxon>
        <taxon>Pseudomonadati</taxon>
        <taxon>Pseudomonadota</taxon>
        <taxon>Alphaproteobacteria</taxon>
        <taxon>Hyphomicrobiales</taxon>
        <taxon>Xanthobacteraceae</taxon>
        <taxon>Labrys</taxon>
    </lineage>
</organism>
<dbReference type="InterPro" id="IPR036291">
    <property type="entry name" value="NAD(P)-bd_dom_sf"/>
</dbReference>
<dbReference type="Pfam" id="PF00106">
    <property type="entry name" value="adh_short"/>
    <property type="match status" value="1"/>
</dbReference>
<sequence length="267" mass="27682">MTARTILITGATSGIGRALALAYAGPQTALRLVGRDAGRMDEIAGLCRAAGAGVATALVDVRDRDGLGRRILAWDGEQPIDLVVAGAGITSGLGVGRALETPEAVRAVLAVDLVGVINTVEPLLAPMLARRSGHVAVIGSLGALRGLPSSPAYSAAKAAVHAYAEGIRPRLRRQGIAVSIVAPGFVATPLNRDIVAPRPLQVSAERAAAIIRRGLDRRKAMIAFPLPLYIGLRLLGCLPHRLGDGILDRPGIEVPETAERGSTIHDV</sequence>
<evidence type="ECO:0000313" key="3">
    <source>
        <dbReference type="EMBL" id="MDQ0467259.1"/>
    </source>
</evidence>
<evidence type="ECO:0000256" key="2">
    <source>
        <dbReference type="ARBA" id="ARBA00023002"/>
    </source>
</evidence>
<comment type="caution">
    <text evidence="3">The sequence shown here is derived from an EMBL/GenBank/DDBJ whole genome shotgun (WGS) entry which is preliminary data.</text>
</comment>
<dbReference type="EMBL" id="JAUSVX010000001">
    <property type="protein sequence ID" value="MDQ0467259.1"/>
    <property type="molecule type" value="Genomic_DNA"/>
</dbReference>
<protein>
    <submittedName>
        <fullName evidence="3">Short-subunit dehydrogenase</fullName>
    </submittedName>
</protein>
<dbReference type="RefSeq" id="WP_307266636.1">
    <property type="nucleotide sequence ID" value="NZ_JAUSVX010000001.1"/>
</dbReference>
<proteinExistence type="inferred from homology"/>
<dbReference type="PANTHER" id="PTHR44196">
    <property type="entry name" value="DEHYDROGENASE/REDUCTASE SDR FAMILY MEMBER 7B"/>
    <property type="match status" value="1"/>
</dbReference>
<keyword evidence="2" id="KW-0560">Oxidoreductase</keyword>
<comment type="similarity">
    <text evidence="1">Belongs to the short-chain dehydrogenases/reductases (SDR) family.</text>
</comment>
<dbReference type="PANTHER" id="PTHR44196:SF1">
    <property type="entry name" value="DEHYDROGENASE_REDUCTASE SDR FAMILY MEMBER 7B"/>
    <property type="match status" value="1"/>
</dbReference>
<name>A0ABU0IZ18_9HYPH</name>
<evidence type="ECO:0000313" key="4">
    <source>
        <dbReference type="Proteomes" id="UP001242480"/>
    </source>
</evidence>
<accession>A0ABU0IZ18</accession>
<dbReference type="Gene3D" id="3.40.50.720">
    <property type="entry name" value="NAD(P)-binding Rossmann-like Domain"/>
    <property type="match status" value="1"/>
</dbReference>
<reference evidence="3 4" key="1">
    <citation type="submission" date="2023-07" db="EMBL/GenBank/DDBJ databases">
        <title>Genomic Encyclopedia of Type Strains, Phase IV (KMG-IV): sequencing the most valuable type-strain genomes for metagenomic binning, comparative biology and taxonomic classification.</title>
        <authorList>
            <person name="Goeker M."/>
        </authorList>
    </citation>
    <scope>NUCLEOTIDE SEQUENCE [LARGE SCALE GENOMIC DNA]</scope>
    <source>
        <strain evidence="3 4">DSM 19619</strain>
    </source>
</reference>
<dbReference type="PROSITE" id="PS00061">
    <property type="entry name" value="ADH_SHORT"/>
    <property type="match status" value="1"/>
</dbReference>
<dbReference type="InterPro" id="IPR020904">
    <property type="entry name" value="Sc_DH/Rdtase_CS"/>
</dbReference>
<dbReference type="PRINTS" id="PR00081">
    <property type="entry name" value="GDHRDH"/>
</dbReference>
<dbReference type="InterPro" id="IPR002347">
    <property type="entry name" value="SDR_fam"/>
</dbReference>